<evidence type="ECO:0000256" key="1">
    <source>
        <dbReference type="ARBA" id="ARBA00005854"/>
    </source>
</evidence>
<keyword evidence="8" id="KW-1185">Reference proteome</keyword>
<feature type="domain" description="D-isomer specific 2-hydroxyacid dehydrogenase catalytic" evidence="5">
    <location>
        <begin position="39"/>
        <end position="307"/>
    </location>
</feature>
<dbReference type="InterPro" id="IPR050418">
    <property type="entry name" value="D-iso_2-hydroxyacid_DH_PdxB"/>
</dbReference>
<dbReference type="HOGENOM" id="CLU_019796_1_3_11"/>
<keyword evidence="3" id="KW-0520">NAD</keyword>
<dbReference type="STRING" id="1032480.MLP_21630"/>
<dbReference type="eggNOG" id="COG1052">
    <property type="taxonomic scope" value="Bacteria"/>
</dbReference>
<keyword evidence="2 4" id="KW-0560">Oxidoreductase</keyword>
<evidence type="ECO:0000256" key="2">
    <source>
        <dbReference type="ARBA" id="ARBA00023002"/>
    </source>
</evidence>
<comment type="similarity">
    <text evidence="1 4">Belongs to the D-isomer specific 2-hydroxyacid dehydrogenase family.</text>
</comment>
<dbReference type="InterPro" id="IPR006139">
    <property type="entry name" value="D-isomer_2_OHA_DH_cat_dom"/>
</dbReference>
<dbReference type="Pfam" id="PF02826">
    <property type="entry name" value="2-Hacid_dh_C"/>
    <property type="match status" value="1"/>
</dbReference>
<evidence type="ECO:0000313" key="7">
    <source>
        <dbReference type="EMBL" id="BAK35177.1"/>
    </source>
</evidence>
<dbReference type="Pfam" id="PF00389">
    <property type="entry name" value="2-Hacid_dh"/>
    <property type="match status" value="1"/>
</dbReference>
<sequence>MSMIVLFEDIWGDPLAALTEQHTVIRTAGTALPPEVPTAAVEAIVVRNRTQVDQALLDELPALKIVARAGVGLDNIDLAACDARQVVVMSPRGANAISVGEHAVALALAVSKRLVGNDASVRLGNWDRRPVTELSGGTWGVVGAGATGLATAKLAQGLGMTTIAYDPYADPEVLATHGLTAVTLEQLAAASTVVSVHLPATPDTIGLIGDDFFTQTTPGLILVNVGRGEVVDEAALQRALRSGQVLGAGLDVRVAEPPGPSELDELPDVVYSPHVAGITKQAQQRIMAAMASDVANVLAGAAADHAVGAYRVAA</sequence>
<gene>
    <name evidence="7" type="ordered locus">MLP_21630</name>
</gene>
<dbReference type="PANTHER" id="PTHR43761:SF1">
    <property type="entry name" value="D-ISOMER SPECIFIC 2-HYDROXYACID DEHYDROGENASE CATALYTIC DOMAIN-CONTAINING PROTEIN-RELATED"/>
    <property type="match status" value="1"/>
</dbReference>
<dbReference type="InterPro" id="IPR006140">
    <property type="entry name" value="D-isomer_DH_NAD-bd"/>
</dbReference>
<evidence type="ECO:0000256" key="3">
    <source>
        <dbReference type="ARBA" id="ARBA00023027"/>
    </source>
</evidence>
<dbReference type="OrthoDB" id="4324715at2"/>
<name>F5XE04_MICPN</name>
<dbReference type="GO" id="GO:0004617">
    <property type="term" value="F:phosphoglycerate dehydrogenase activity"/>
    <property type="evidence" value="ECO:0007669"/>
    <property type="project" value="UniProtKB-EC"/>
</dbReference>
<evidence type="ECO:0000259" key="5">
    <source>
        <dbReference type="Pfam" id="PF00389"/>
    </source>
</evidence>
<dbReference type="Gene3D" id="3.40.50.720">
    <property type="entry name" value="NAD(P)-binding Rossmann-like Domain"/>
    <property type="match status" value="2"/>
</dbReference>
<dbReference type="PANTHER" id="PTHR43761">
    <property type="entry name" value="D-ISOMER SPECIFIC 2-HYDROXYACID DEHYDROGENASE FAMILY PROTEIN (AFU_ORTHOLOGUE AFUA_1G13630)"/>
    <property type="match status" value="1"/>
</dbReference>
<reference evidence="7 8" key="1">
    <citation type="submission" date="2011-05" db="EMBL/GenBank/DDBJ databases">
        <title>Whole genome sequence of Microlunatus phosphovorus NM-1.</title>
        <authorList>
            <person name="Hosoyama A."/>
            <person name="Sasaki K."/>
            <person name="Harada T."/>
            <person name="Igarashi R."/>
            <person name="Kawakoshi A."/>
            <person name="Sasagawa M."/>
            <person name="Fukada J."/>
            <person name="Nakamura S."/>
            <person name="Katano Y."/>
            <person name="Hanada S."/>
            <person name="Kamagata Y."/>
            <person name="Nakamura N."/>
            <person name="Yamazaki S."/>
            <person name="Fujita N."/>
        </authorList>
    </citation>
    <scope>NUCLEOTIDE SEQUENCE [LARGE SCALE GENOMIC DNA]</scope>
    <source>
        <strain evidence="8">ATCC 700054 / DSM 10555 / JCM 9379 / NBRC 101784 / NCIMB 13414 / VKM Ac-1990 / NM-1</strain>
    </source>
</reference>
<dbReference type="KEGG" id="mph:MLP_21630"/>
<accession>F5XE04</accession>
<dbReference type="SUPFAM" id="SSF51735">
    <property type="entry name" value="NAD(P)-binding Rossmann-fold domains"/>
    <property type="match status" value="1"/>
</dbReference>
<dbReference type="EC" id="1.1.1.95" evidence="7"/>
<evidence type="ECO:0000259" key="6">
    <source>
        <dbReference type="Pfam" id="PF02826"/>
    </source>
</evidence>
<evidence type="ECO:0000313" key="8">
    <source>
        <dbReference type="Proteomes" id="UP000007947"/>
    </source>
</evidence>
<protein>
    <submittedName>
        <fullName evidence="7">Putative D-3-phosphoglycerate dehydrogenase</fullName>
        <ecNumber evidence="7">1.1.1.95</ecNumber>
    </submittedName>
</protein>
<proteinExistence type="inferred from homology"/>
<dbReference type="EMBL" id="AP012204">
    <property type="protein sequence ID" value="BAK35177.1"/>
    <property type="molecule type" value="Genomic_DNA"/>
</dbReference>
<organism evidence="7 8">
    <name type="scientific">Microlunatus phosphovorus (strain ATCC 700054 / DSM 10555 / JCM 9379 / NBRC 101784 / NCIMB 13414 / VKM Ac-1990 / NM-1)</name>
    <dbReference type="NCBI Taxonomy" id="1032480"/>
    <lineage>
        <taxon>Bacteria</taxon>
        <taxon>Bacillati</taxon>
        <taxon>Actinomycetota</taxon>
        <taxon>Actinomycetes</taxon>
        <taxon>Propionibacteriales</taxon>
        <taxon>Propionibacteriaceae</taxon>
        <taxon>Microlunatus</taxon>
    </lineage>
</organism>
<dbReference type="AlphaFoldDB" id="F5XE04"/>
<dbReference type="GO" id="GO:0051287">
    <property type="term" value="F:NAD binding"/>
    <property type="evidence" value="ECO:0007669"/>
    <property type="project" value="InterPro"/>
</dbReference>
<dbReference type="Proteomes" id="UP000007947">
    <property type="component" value="Chromosome"/>
</dbReference>
<dbReference type="InterPro" id="IPR036291">
    <property type="entry name" value="NAD(P)-bd_dom_sf"/>
</dbReference>
<dbReference type="SUPFAM" id="SSF52283">
    <property type="entry name" value="Formate/glycerate dehydrogenase catalytic domain-like"/>
    <property type="match status" value="1"/>
</dbReference>
<evidence type="ECO:0000256" key="4">
    <source>
        <dbReference type="RuleBase" id="RU003719"/>
    </source>
</evidence>
<feature type="domain" description="D-isomer specific 2-hydroxyacid dehydrogenase NAD-binding" evidence="6">
    <location>
        <begin position="104"/>
        <end position="276"/>
    </location>
</feature>